<protein>
    <recommendedName>
        <fullName evidence="2">Selenocysteine-specific elongation factor</fullName>
    </recommendedName>
    <alternativeName>
        <fullName evidence="8">SelB translation factor</fullName>
    </alternativeName>
</protein>
<evidence type="ECO:0000256" key="3">
    <source>
        <dbReference type="ARBA" id="ARBA00022490"/>
    </source>
</evidence>
<dbReference type="InterPro" id="IPR036390">
    <property type="entry name" value="WH_DNA-bd_sf"/>
</dbReference>
<organism evidence="10 11">
    <name type="scientific">candidate division KSB3 bacterium</name>
    <dbReference type="NCBI Taxonomy" id="2044937"/>
    <lineage>
        <taxon>Bacteria</taxon>
        <taxon>candidate division KSB3</taxon>
    </lineage>
</organism>
<dbReference type="PROSITE" id="PS00301">
    <property type="entry name" value="G_TR_1"/>
    <property type="match status" value="1"/>
</dbReference>
<evidence type="ECO:0000256" key="7">
    <source>
        <dbReference type="ARBA" id="ARBA00025526"/>
    </source>
</evidence>
<dbReference type="InterPro" id="IPR050055">
    <property type="entry name" value="EF-Tu_GTPase"/>
</dbReference>
<dbReference type="InterPro" id="IPR015191">
    <property type="entry name" value="SelB_WHD4"/>
</dbReference>
<dbReference type="GO" id="GO:0005525">
    <property type="term" value="F:GTP binding"/>
    <property type="evidence" value="ECO:0007669"/>
    <property type="project" value="UniProtKB-KW"/>
</dbReference>
<dbReference type="SUPFAM" id="SSF50447">
    <property type="entry name" value="Translation proteins"/>
    <property type="match status" value="1"/>
</dbReference>
<dbReference type="CDD" id="cd03696">
    <property type="entry name" value="SelB_II"/>
    <property type="match status" value="1"/>
</dbReference>
<dbReference type="PANTHER" id="PTHR43721">
    <property type="entry name" value="ELONGATION FACTOR TU-RELATED"/>
    <property type="match status" value="1"/>
</dbReference>
<keyword evidence="5" id="KW-0648">Protein biosynthesis</keyword>
<dbReference type="Gene3D" id="1.10.10.2770">
    <property type="match status" value="1"/>
</dbReference>
<keyword evidence="4" id="KW-0547">Nucleotide-binding</keyword>
<feature type="domain" description="Tr-type G" evidence="9">
    <location>
        <begin position="2"/>
        <end position="174"/>
    </location>
</feature>
<dbReference type="InterPro" id="IPR009001">
    <property type="entry name" value="Transl_elong_EF1A/Init_IF2_C"/>
</dbReference>
<dbReference type="InterPro" id="IPR004161">
    <property type="entry name" value="EFTu-like_2"/>
</dbReference>
<evidence type="ECO:0000313" key="11">
    <source>
        <dbReference type="Proteomes" id="UP000649604"/>
    </source>
</evidence>
<dbReference type="SUPFAM" id="SSF46785">
    <property type="entry name" value="Winged helix' DNA-binding domain"/>
    <property type="match status" value="3"/>
</dbReference>
<dbReference type="InterPro" id="IPR036388">
    <property type="entry name" value="WH-like_DNA-bd_sf"/>
</dbReference>
<dbReference type="PRINTS" id="PR00315">
    <property type="entry name" value="ELONGATNFCT"/>
</dbReference>
<dbReference type="GO" id="GO:0003924">
    <property type="term" value="F:GTPase activity"/>
    <property type="evidence" value="ECO:0007669"/>
    <property type="project" value="InterPro"/>
</dbReference>
<dbReference type="Pfam" id="PF25461">
    <property type="entry name" value="Beta-barrel_SelB"/>
    <property type="match status" value="1"/>
</dbReference>
<accession>A0A9D5JUS0</accession>
<dbReference type="GO" id="GO:0005829">
    <property type="term" value="C:cytosol"/>
    <property type="evidence" value="ECO:0007669"/>
    <property type="project" value="TreeGrafter"/>
</dbReference>
<dbReference type="EMBL" id="WJJP01000267">
    <property type="protein sequence ID" value="MBD3324624.1"/>
    <property type="molecule type" value="Genomic_DNA"/>
</dbReference>
<dbReference type="Pfam" id="PF00009">
    <property type="entry name" value="GTP_EFTU"/>
    <property type="match status" value="1"/>
</dbReference>
<dbReference type="SUPFAM" id="SSF50465">
    <property type="entry name" value="EF-Tu/eEF-1alpha/eIF2-gamma C-terminal domain"/>
    <property type="match status" value="1"/>
</dbReference>
<dbReference type="NCBIfam" id="TIGR00475">
    <property type="entry name" value="selB"/>
    <property type="match status" value="1"/>
</dbReference>
<comment type="caution">
    <text evidence="10">The sequence shown here is derived from an EMBL/GenBank/DDBJ whole genome shotgun (WGS) entry which is preliminary data.</text>
</comment>
<dbReference type="InterPro" id="IPR027417">
    <property type="entry name" value="P-loop_NTPase"/>
</dbReference>
<dbReference type="InterPro" id="IPR009000">
    <property type="entry name" value="Transl_B-barrel_sf"/>
</dbReference>
<dbReference type="Gene3D" id="3.40.50.300">
    <property type="entry name" value="P-loop containing nucleotide triphosphate hydrolases"/>
    <property type="match status" value="1"/>
</dbReference>
<dbReference type="GO" id="GO:0003746">
    <property type="term" value="F:translation elongation factor activity"/>
    <property type="evidence" value="ECO:0007669"/>
    <property type="project" value="UniProtKB-KW"/>
</dbReference>
<dbReference type="InterPro" id="IPR057335">
    <property type="entry name" value="Beta-barrel_SelB"/>
</dbReference>
<name>A0A9D5JUS0_9BACT</name>
<dbReference type="GO" id="GO:0001514">
    <property type="term" value="P:selenocysteine incorporation"/>
    <property type="evidence" value="ECO:0007669"/>
    <property type="project" value="InterPro"/>
</dbReference>
<dbReference type="InterPro" id="IPR004535">
    <property type="entry name" value="Transl_elong_SelB"/>
</dbReference>
<comment type="subcellular location">
    <subcellularLocation>
        <location evidence="1">Cytoplasm</location>
    </subcellularLocation>
</comment>
<dbReference type="Pfam" id="PF09106">
    <property type="entry name" value="WHD_2nd_SelB"/>
    <property type="match status" value="1"/>
</dbReference>
<comment type="function">
    <text evidence="7">Translation factor necessary for the incorporation of selenocysteine into proteins. It probably replaces EF-Tu for the insertion of selenocysteine directed by the UGA codon. SelB binds GTP and GDP.</text>
</comment>
<dbReference type="Proteomes" id="UP000649604">
    <property type="component" value="Unassembled WGS sequence"/>
</dbReference>
<sequence>MMKHIIVGTAGHIDHGKTALIKALTGIETDRLKEEQQRGITIDIGFAFLTLSNGIELGIIDVPGHEKFVKNMLAGVGGIDLALLVIAADEGMMPQTAEHLAICDLLQIQHGLVAVTKTDLVEDEWLEMVIEDVREGLQGTFLQDAPILPVSSKTREGLEPLIHELDRLANEVQERSIEGVFRLPIDRVFTIKGFGTVITGTLISGSVQTEETVEILPDHIKSRVRNIQVHGTAVSAAYAGQRTALNLHGIEKQAFTRGAVLCEPDLIQPTYMLDAELFLLPQAAKPLKYRSRVRLHHGTSEVLARVVLFDRDALAPGERAYVQFRLESPVTALANDRYIIRSYSPITTIGGGEILHPHPRKHKRSARILAQLDTLKTGSLEDVFAIYIEQAGFTPVTPRTLAGMVAVSEQEIRTGLHHLIERGIAIDTDGQDIAVIHATHYQQAAHHLLDILDQFHAQFPLKAGIAKEALRKKLPEDLPVVVFQRLLNEQVAAGTICVDSKTVWKSTHRLQLSAKQQRIRDALEQMYLSARFQPPNRKDALHQTRAAEKESQEMLTVLVDEGTLVRVEGEIYYHHAVLEEMTRQVVAYLKAHHTISIGDAKDLFQISRKYSVPLMTYLDAVGITMRKGDVRILRTQESDEDSHA</sequence>
<dbReference type="Pfam" id="PF09107">
    <property type="entry name" value="WHD_3rd_SelB"/>
    <property type="match status" value="1"/>
</dbReference>
<dbReference type="PROSITE" id="PS51722">
    <property type="entry name" value="G_TR_2"/>
    <property type="match status" value="1"/>
</dbReference>
<proteinExistence type="predicted"/>
<evidence type="ECO:0000256" key="1">
    <source>
        <dbReference type="ARBA" id="ARBA00004496"/>
    </source>
</evidence>
<dbReference type="InterPro" id="IPR031157">
    <property type="entry name" value="G_TR_CS"/>
</dbReference>
<dbReference type="NCBIfam" id="TIGR00231">
    <property type="entry name" value="small_GTP"/>
    <property type="match status" value="1"/>
</dbReference>
<dbReference type="Gene3D" id="1.10.10.10">
    <property type="entry name" value="Winged helix-like DNA-binding domain superfamily/Winged helix DNA-binding domain"/>
    <property type="match status" value="1"/>
</dbReference>
<evidence type="ECO:0000256" key="5">
    <source>
        <dbReference type="ARBA" id="ARBA00022917"/>
    </source>
</evidence>
<dbReference type="InterPro" id="IPR000795">
    <property type="entry name" value="T_Tr_GTP-bd_dom"/>
</dbReference>
<evidence type="ECO:0000259" key="9">
    <source>
        <dbReference type="PROSITE" id="PS51722"/>
    </source>
</evidence>
<evidence type="ECO:0000256" key="6">
    <source>
        <dbReference type="ARBA" id="ARBA00023134"/>
    </source>
</evidence>
<reference evidence="10" key="1">
    <citation type="submission" date="2019-11" db="EMBL/GenBank/DDBJ databases">
        <title>Microbial mats filling the niche in hypersaline microbial mats.</title>
        <authorList>
            <person name="Wong H.L."/>
            <person name="Macleod F.I."/>
            <person name="White R.A. III"/>
            <person name="Burns B.P."/>
        </authorList>
    </citation>
    <scope>NUCLEOTIDE SEQUENCE</scope>
    <source>
        <strain evidence="10">Rbin_158</strain>
    </source>
</reference>
<evidence type="ECO:0000313" key="10">
    <source>
        <dbReference type="EMBL" id="MBD3324624.1"/>
    </source>
</evidence>
<dbReference type="CDD" id="cd15491">
    <property type="entry name" value="selB_III"/>
    <property type="match status" value="1"/>
</dbReference>
<evidence type="ECO:0000256" key="4">
    <source>
        <dbReference type="ARBA" id="ARBA00022741"/>
    </source>
</evidence>
<dbReference type="AlphaFoldDB" id="A0A9D5JUS0"/>
<dbReference type="FunFam" id="3.40.50.300:FF:001064">
    <property type="entry name" value="Selenocysteine-specific translation elongation factor"/>
    <property type="match status" value="1"/>
</dbReference>
<gene>
    <name evidence="10" type="primary">selB</name>
    <name evidence="10" type="ORF">GF339_08575</name>
</gene>
<evidence type="ECO:0000256" key="2">
    <source>
        <dbReference type="ARBA" id="ARBA00015953"/>
    </source>
</evidence>
<evidence type="ECO:0000256" key="8">
    <source>
        <dbReference type="ARBA" id="ARBA00031615"/>
    </source>
</evidence>
<dbReference type="SUPFAM" id="SSF52540">
    <property type="entry name" value="P-loop containing nucleoside triphosphate hydrolases"/>
    <property type="match status" value="1"/>
</dbReference>
<dbReference type="InterPro" id="IPR005225">
    <property type="entry name" value="Small_GTP-bd"/>
</dbReference>
<keyword evidence="6" id="KW-0342">GTP-binding</keyword>
<dbReference type="GO" id="GO:0003723">
    <property type="term" value="F:RNA binding"/>
    <property type="evidence" value="ECO:0007669"/>
    <property type="project" value="InterPro"/>
</dbReference>
<dbReference type="PANTHER" id="PTHR43721:SF22">
    <property type="entry name" value="ELONGATION FACTOR TU, MITOCHONDRIAL"/>
    <property type="match status" value="1"/>
</dbReference>
<dbReference type="InterPro" id="IPR015190">
    <property type="entry name" value="Elong_fac_SelB-wing-hlx_typ-2"/>
</dbReference>
<keyword evidence="10" id="KW-0251">Elongation factor</keyword>
<dbReference type="CDD" id="cd04171">
    <property type="entry name" value="SelB"/>
    <property type="match status" value="1"/>
</dbReference>
<dbReference type="Pfam" id="PF03144">
    <property type="entry name" value="GTP_EFTU_D2"/>
    <property type="match status" value="1"/>
</dbReference>
<keyword evidence="3" id="KW-0963">Cytoplasm</keyword>
<dbReference type="Gene3D" id="2.40.30.10">
    <property type="entry name" value="Translation factors"/>
    <property type="match status" value="1"/>
</dbReference>